<accession>A0ABP7CJ96</accession>
<sequence>MRIFLAALLAALAAVTLPPPGAAASREAVAPPGGKANYVVTLGNLAAASRENWVRLGTYRFADDGTVTASTYLWWQRHPEARQGTGTVPDSSCSTTSGSSTSRVRTCEVLTAGGFTGAPDETRTGTYSLADDVVRIHWNIAQTWNEEWYVRPSADGALARLDFKYNTLATHGYGYGSNADLGTRRAMSTVQAFPGVLKQDLVSWSGDNVGTSNGQTFAHSSFRTCDTTTWCLTYVQPSSAGACQAAGGCPNYGGGTGPNVSSIQYYLMKITNADRRDTLWHWCTCLAMERGEFCHSGNSHVKPLMQIIDDNGAFHGWVGAEAAFYNSASADPRKSDMISVFRITDFR</sequence>
<evidence type="ECO:0000313" key="3">
    <source>
        <dbReference type="Proteomes" id="UP001500902"/>
    </source>
</evidence>
<evidence type="ECO:0008006" key="4">
    <source>
        <dbReference type="Google" id="ProtNLM"/>
    </source>
</evidence>
<keyword evidence="1" id="KW-0732">Signal</keyword>
<evidence type="ECO:0000256" key="1">
    <source>
        <dbReference type="SAM" id="SignalP"/>
    </source>
</evidence>
<feature type="signal peptide" evidence="1">
    <location>
        <begin position="1"/>
        <end position="23"/>
    </location>
</feature>
<dbReference type="Proteomes" id="UP001500902">
    <property type="component" value="Unassembled WGS sequence"/>
</dbReference>
<proteinExistence type="predicted"/>
<protein>
    <recommendedName>
        <fullName evidence="4">Beta/Gamma crystallin</fullName>
    </recommendedName>
</protein>
<organism evidence="2 3">
    <name type="scientific">Nonomuraea antimicrobica</name>
    <dbReference type="NCBI Taxonomy" id="561173"/>
    <lineage>
        <taxon>Bacteria</taxon>
        <taxon>Bacillati</taxon>
        <taxon>Actinomycetota</taxon>
        <taxon>Actinomycetes</taxon>
        <taxon>Streptosporangiales</taxon>
        <taxon>Streptosporangiaceae</taxon>
        <taxon>Nonomuraea</taxon>
    </lineage>
</organism>
<feature type="chain" id="PRO_5046379393" description="Beta/Gamma crystallin" evidence="1">
    <location>
        <begin position="24"/>
        <end position="347"/>
    </location>
</feature>
<name>A0ABP7CJ96_9ACTN</name>
<dbReference type="EMBL" id="BAAAZP010000112">
    <property type="protein sequence ID" value="GAA3689301.1"/>
    <property type="molecule type" value="Genomic_DNA"/>
</dbReference>
<dbReference type="RefSeq" id="WP_344886433.1">
    <property type="nucleotide sequence ID" value="NZ_BAAAZP010000112.1"/>
</dbReference>
<gene>
    <name evidence="2" type="ORF">GCM10022224_063450</name>
</gene>
<evidence type="ECO:0000313" key="2">
    <source>
        <dbReference type="EMBL" id="GAA3689301.1"/>
    </source>
</evidence>
<comment type="caution">
    <text evidence="2">The sequence shown here is derived from an EMBL/GenBank/DDBJ whole genome shotgun (WGS) entry which is preliminary data.</text>
</comment>
<reference evidence="3" key="1">
    <citation type="journal article" date="2019" name="Int. J. Syst. Evol. Microbiol.">
        <title>The Global Catalogue of Microorganisms (GCM) 10K type strain sequencing project: providing services to taxonomists for standard genome sequencing and annotation.</title>
        <authorList>
            <consortium name="The Broad Institute Genomics Platform"/>
            <consortium name="The Broad Institute Genome Sequencing Center for Infectious Disease"/>
            <person name="Wu L."/>
            <person name="Ma J."/>
        </authorList>
    </citation>
    <scope>NUCLEOTIDE SEQUENCE [LARGE SCALE GENOMIC DNA]</scope>
    <source>
        <strain evidence="3">JCM 16904</strain>
    </source>
</reference>
<keyword evidence="3" id="KW-1185">Reference proteome</keyword>